<sequence>MSTQNAPVTKRQIVNRFLARLTSEDPQMYYASTSEVARQLYVMIKEYNNRLSVEEQAVVRGITSEQIESLLGFKER</sequence>
<dbReference type="EMBL" id="BAAAFR010000005">
    <property type="protein sequence ID" value="GAA0319843.1"/>
    <property type="molecule type" value="Genomic_DNA"/>
</dbReference>
<accession>A0ABN0VXQ7</accession>
<reference evidence="1 2" key="1">
    <citation type="journal article" date="2019" name="Int. J. Syst. Evol. Microbiol.">
        <title>The Global Catalogue of Microorganisms (GCM) 10K type strain sequencing project: providing services to taxonomists for standard genome sequencing and annotation.</title>
        <authorList>
            <consortium name="The Broad Institute Genomics Platform"/>
            <consortium name="The Broad Institute Genome Sequencing Center for Infectious Disease"/>
            <person name="Wu L."/>
            <person name="Ma J."/>
        </authorList>
    </citation>
    <scope>NUCLEOTIDE SEQUENCE [LARGE SCALE GENOMIC DNA]</scope>
    <source>
        <strain evidence="1 2">JCM 16343</strain>
    </source>
</reference>
<proteinExistence type="predicted"/>
<gene>
    <name evidence="1" type="ORF">GCM10009129_16920</name>
</gene>
<name>A0ABN0VXQ7_9GAMM</name>
<dbReference type="RefSeq" id="WP_201505317.1">
    <property type="nucleotide sequence ID" value="NZ_BAAAFR010000005.1"/>
</dbReference>
<protein>
    <submittedName>
        <fullName evidence="1">Uncharacterized protein</fullName>
    </submittedName>
</protein>
<evidence type="ECO:0000313" key="2">
    <source>
        <dbReference type="Proteomes" id="UP001501787"/>
    </source>
</evidence>
<comment type="caution">
    <text evidence="1">The sequence shown here is derived from an EMBL/GenBank/DDBJ whole genome shotgun (WGS) entry which is preliminary data.</text>
</comment>
<dbReference type="Proteomes" id="UP001501787">
    <property type="component" value="Unassembled WGS sequence"/>
</dbReference>
<evidence type="ECO:0000313" key="1">
    <source>
        <dbReference type="EMBL" id="GAA0319843.1"/>
    </source>
</evidence>
<organism evidence="1 2">
    <name type="scientific">Psychrobacter aestuarii</name>
    <dbReference type="NCBI Taxonomy" id="556327"/>
    <lineage>
        <taxon>Bacteria</taxon>
        <taxon>Pseudomonadati</taxon>
        <taxon>Pseudomonadota</taxon>
        <taxon>Gammaproteobacteria</taxon>
        <taxon>Moraxellales</taxon>
        <taxon>Moraxellaceae</taxon>
        <taxon>Psychrobacter</taxon>
    </lineage>
</organism>
<keyword evidence="2" id="KW-1185">Reference proteome</keyword>